<feature type="compositionally biased region" description="Polar residues" evidence="1">
    <location>
        <begin position="370"/>
        <end position="383"/>
    </location>
</feature>
<organism evidence="2 3">
    <name type="scientific">Microctonus aethiopoides</name>
    <dbReference type="NCBI Taxonomy" id="144406"/>
    <lineage>
        <taxon>Eukaryota</taxon>
        <taxon>Metazoa</taxon>
        <taxon>Ecdysozoa</taxon>
        <taxon>Arthropoda</taxon>
        <taxon>Hexapoda</taxon>
        <taxon>Insecta</taxon>
        <taxon>Pterygota</taxon>
        <taxon>Neoptera</taxon>
        <taxon>Endopterygota</taxon>
        <taxon>Hymenoptera</taxon>
        <taxon>Apocrita</taxon>
        <taxon>Ichneumonoidea</taxon>
        <taxon>Braconidae</taxon>
        <taxon>Euphorinae</taxon>
        <taxon>Microctonus</taxon>
    </lineage>
</organism>
<comment type="caution">
    <text evidence="2">The sequence shown here is derived from an EMBL/GenBank/DDBJ whole genome shotgun (WGS) entry which is preliminary data.</text>
</comment>
<name>A0AA39FP63_9HYME</name>
<evidence type="ECO:0000256" key="1">
    <source>
        <dbReference type="SAM" id="MobiDB-lite"/>
    </source>
</evidence>
<keyword evidence="3" id="KW-1185">Reference proteome</keyword>
<reference evidence="2" key="2">
    <citation type="submission" date="2023-03" db="EMBL/GenBank/DDBJ databases">
        <authorList>
            <person name="Inwood S.N."/>
            <person name="Skelly J.G."/>
            <person name="Guhlin J."/>
            <person name="Harrop T.W.R."/>
            <person name="Goldson S.G."/>
            <person name="Dearden P.K."/>
        </authorList>
    </citation>
    <scope>NUCLEOTIDE SEQUENCE</scope>
    <source>
        <strain evidence="2">Irish</strain>
        <tissue evidence="2">Whole body</tissue>
    </source>
</reference>
<evidence type="ECO:0000313" key="2">
    <source>
        <dbReference type="EMBL" id="KAK0173242.1"/>
    </source>
</evidence>
<feature type="compositionally biased region" description="Low complexity" evidence="1">
    <location>
        <begin position="300"/>
        <end position="327"/>
    </location>
</feature>
<dbReference type="EMBL" id="JAQQBS010000002">
    <property type="protein sequence ID" value="KAK0173242.1"/>
    <property type="molecule type" value="Genomic_DNA"/>
</dbReference>
<proteinExistence type="predicted"/>
<dbReference type="AlphaFoldDB" id="A0AA39FP63"/>
<feature type="compositionally biased region" description="Basic and acidic residues" evidence="1">
    <location>
        <begin position="349"/>
        <end position="369"/>
    </location>
</feature>
<feature type="region of interest" description="Disordered" evidence="1">
    <location>
        <begin position="300"/>
        <end position="390"/>
    </location>
</feature>
<gene>
    <name evidence="2" type="ORF">PV328_006471</name>
</gene>
<protein>
    <submittedName>
        <fullName evidence="2">Uncharacterized protein</fullName>
    </submittedName>
</protein>
<sequence>MLTDISNDSNESKKDLLVNENLSNDRSSSYCTSCQEELNNLNPVQFEEITRLSSDPNNFDNIFVPAIEKLTEQETTVQSINAATRSLSRISLEFENHQKEIINNEFPSDINLQQTLFLNKFNGEDEEILIEILEDNTVFDEIQSQKNAVKQFCDKEVQTDPQYNDINDPWDPEFPSAEIDLQKIDTIENIAVTNFINLKNKNQSNIQDNTNYDKKFEKITKPNYNSISSIFLNRQKRLALLSNDIYQFSSYLDGIRKALLAKEPLPVMPSPPAMTGYDSQFDFPNENRFEKLPITIESSKTASKSTSALVNSNSSESSRFGSGSSKLSSKRTNNGENELASKRFMRRPANKETSHSGKENINNEKRKQSISDSTSMYAYNPLSNRLKKKS</sequence>
<evidence type="ECO:0000313" key="3">
    <source>
        <dbReference type="Proteomes" id="UP001168990"/>
    </source>
</evidence>
<reference evidence="2" key="1">
    <citation type="journal article" date="2023" name="bioRxiv">
        <title>Scaffold-level genome assemblies of two parasitoid biocontrol wasps reveal the parthenogenesis mechanism and an associated novel virus.</title>
        <authorList>
            <person name="Inwood S."/>
            <person name="Skelly J."/>
            <person name="Guhlin J."/>
            <person name="Harrop T."/>
            <person name="Goldson S."/>
            <person name="Dearden P."/>
        </authorList>
    </citation>
    <scope>NUCLEOTIDE SEQUENCE</scope>
    <source>
        <strain evidence="2">Irish</strain>
        <tissue evidence="2">Whole body</tissue>
    </source>
</reference>
<dbReference type="Proteomes" id="UP001168990">
    <property type="component" value="Unassembled WGS sequence"/>
</dbReference>
<accession>A0AA39FP63</accession>